<sequence>MMALRQAILNWDGKSSDYLAGVYQDLVAQTGAITQLVELMAEPACQPGASWLLKQHLAHLQELTPVQQHRLLDIFVALDCWQTQLHLLQCFAAFIVDASRKTAVEAKLRWGLSHSNKFVRAWSFHGLFYLAKQYPDMQDEVTQLLEMALIDEPASVKARVRSLLKLGF</sequence>
<reference evidence="1 2" key="1">
    <citation type="submission" date="2021-03" db="EMBL/GenBank/DDBJ databases">
        <title>novel species isolated from a fishpond in China.</title>
        <authorList>
            <person name="Lu H."/>
            <person name="Cai Z."/>
        </authorList>
    </citation>
    <scope>NUCLEOTIDE SEQUENCE [LARGE SCALE GENOMIC DNA]</scope>
    <source>
        <strain evidence="1 2">Y57</strain>
    </source>
</reference>
<organism evidence="1 2">
    <name type="scientific">Bowmanella yangjiangensis</name>
    <dbReference type="NCBI Taxonomy" id="2811230"/>
    <lineage>
        <taxon>Bacteria</taxon>
        <taxon>Pseudomonadati</taxon>
        <taxon>Pseudomonadota</taxon>
        <taxon>Gammaproteobacteria</taxon>
        <taxon>Alteromonadales</taxon>
        <taxon>Alteromonadaceae</taxon>
        <taxon>Bowmanella</taxon>
    </lineage>
</organism>
<dbReference type="EMBL" id="JAFKCS010000007">
    <property type="protein sequence ID" value="MBN7820026.1"/>
    <property type="molecule type" value="Genomic_DNA"/>
</dbReference>
<protein>
    <recommendedName>
        <fullName evidence="3">HEAT repeat domain-containing protein</fullName>
    </recommendedName>
</protein>
<dbReference type="RefSeq" id="WP_206593866.1">
    <property type="nucleotide sequence ID" value="NZ_JAFKCS010000007.1"/>
</dbReference>
<evidence type="ECO:0000313" key="2">
    <source>
        <dbReference type="Proteomes" id="UP000663992"/>
    </source>
</evidence>
<comment type="caution">
    <text evidence="1">The sequence shown here is derived from an EMBL/GenBank/DDBJ whole genome shotgun (WGS) entry which is preliminary data.</text>
</comment>
<name>A0ABS3CSC6_9ALTE</name>
<accession>A0ABS3CSC6</accession>
<proteinExistence type="predicted"/>
<evidence type="ECO:0008006" key="3">
    <source>
        <dbReference type="Google" id="ProtNLM"/>
    </source>
</evidence>
<dbReference type="Proteomes" id="UP000663992">
    <property type="component" value="Unassembled WGS sequence"/>
</dbReference>
<gene>
    <name evidence="1" type="ORF">J0A65_09125</name>
</gene>
<keyword evidence="2" id="KW-1185">Reference proteome</keyword>
<evidence type="ECO:0000313" key="1">
    <source>
        <dbReference type="EMBL" id="MBN7820026.1"/>
    </source>
</evidence>